<protein>
    <submittedName>
        <fullName evidence="1">Uncharacterized protein</fullName>
    </submittedName>
</protein>
<reference evidence="1" key="1">
    <citation type="submission" date="2020-05" db="EMBL/GenBank/DDBJ databases">
        <title>WGS assembly of Corymbia citriodora subspecies variegata.</title>
        <authorList>
            <person name="Barry K."/>
            <person name="Hundley H."/>
            <person name="Shu S."/>
            <person name="Jenkins J."/>
            <person name="Grimwood J."/>
            <person name="Baten A."/>
        </authorList>
    </citation>
    <scope>NUCLEOTIDE SEQUENCE</scope>
    <source>
        <strain evidence="1">CV2-018</strain>
    </source>
</reference>
<comment type="caution">
    <text evidence="1">The sequence shown here is derived from an EMBL/GenBank/DDBJ whole genome shotgun (WGS) entry which is preliminary data.</text>
</comment>
<accession>A0A8T0CL96</accession>
<gene>
    <name evidence="1" type="ORF">BT93_L1951</name>
</gene>
<dbReference type="AlphaFoldDB" id="A0A8T0CL96"/>
<organism evidence="1 2">
    <name type="scientific">Corymbia citriodora subsp. variegata</name>
    <dbReference type="NCBI Taxonomy" id="360336"/>
    <lineage>
        <taxon>Eukaryota</taxon>
        <taxon>Viridiplantae</taxon>
        <taxon>Streptophyta</taxon>
        <taxon>Embryophyta</taxon>
        <taxon>Tracheophyta</taxon>
        <taxon>Spermatophyta</taxon>
        <taxon>Magnoliopsida</taxon>
        <taxon>eudicotyledons</taxon>
        <taxon>Gunneridae</taxon>
        <taxon>Pentapetalae</taxon>
        <taxon>rosids</taxon>
        <taxon>malvids</taxon>
        <taxon>Myrtales</taxon>
        <taxon>Myrtaceae</taxon>
        <taxon>Myrtoideae</taxon>
        <taxon>Eucalypteae</taxon>
        <taxon>Corymbia</taxon>
    </lineage>
</organism>
<dbReference type="EMBL" id="MU090127">
    <property type="protein sequence ID" value="KAF7848428.1"/>
    <property type="molecule type" value="Genomic_DNA"/>
</dbReference>
<name>A0A8T0CL96_CORYI</name>
<evidence type="ECO:0000313" key="2">
    <source>
        <dbReference type="Proteomes" id="UP000806378"/>
    </source>
</evidence>
<evidence type="ECO:0000313" key="1">
    <source>
        <dbReference type="EMBL" id="KAF7848428.1"/>
    </source>
</evidence>
<sequence length="132" mass="15345">MTTREDMLKMEEGKVPENLFAPKRRHSKFCKRPNVAGTLPTKLLKFAEMHTRDARFLKNSGKFPERLLEDIETLGRKYQTGYPHMPMVTRDPMPLTEMDRLVPHAENPERIVGYLILELEQCISIGFVSSRN</sequence>
<dbReference type="Proteomes" id="UP000806378">
    <property type="component" value="Unassembled WGS sequence"/>
</dbReference>
<keyword evidence="2" id="KW-1185">Reference proteome</keyword>
<proteinExistence type="predicted"/>
<dbReference type="Gramene" id="rna-gnl|WGS:JABURB|Cocit.L1951.1">
    <property type="protein sequence ID" value="cds-KAF7848428.1"/>
    <property type="gene ID" value="gene-BT93_L1951"/>
</dbReference>